<gene>
    <name evidence="6" type="ORF">Q8791_17375</name>
</gene>
<evidence type="ECO:0000313" key="7">
    <source>
        <dbReference type="Proteomes" id="UP001356095"/>
    </source>
</evidence>
<dbReference type="PANTHER" id="PTHR33823">
    <property type="entry name" value="RNA POLYMERASE-BINDING TRANSCRIPTION FACTOR DKSA-RELATED"/>
    <property type="match status" value="1"/>
</dbReference>
<evidence type="ECO:0000256" key="4">
    <source>
        <dbReference type="PROSITE-ProRule" id="PRU00510"/>
    </source>
</evidence>
<evidence type="ECO:0000313" key="6">
    <source>
        <dbReference type="EMBL" id="MEE2038989.1"/>
    </source>
</evidence>
<dbReference type="EMBL" id="JAUZMY010000016">
    <property type="protein sequence ID" value="MEE2038989.1"/>
    <property type="molecule type" value="Genomic_DNA"/>
</dbReference>
<name>A0ABU7K9R9_9ACTN</name>
<comment type="caution">
    <text evidence="6">The sequence shown here is derived from an EMBL/GenBank/DDBJ whole genome shotgun (WGS) entry which is preliminary data.</text>
</comment>
<evidence type="ECO:0000256" key="2">
    <source>
        <dbReference type="ARBA" id="ARBA00022771"/>
    </source>
</evidence>
<dbReference type="Gene3D" id="1.20.120.910">
    <property type="entry name" value="DksA, coiled-coil domain"/>
    <property type="match status" value="1"/>
</dbReference>
<evidence type="ECO:0000259" key="5">
    <source>
        <dbReference type="Pfam" id="PF01258"/>
    </source>
</evidence>
<dbReference type="PROSITE" id="PS51128">
    <property type="entry name" value="ZF_DKSA_2"/>
    <property type="match status" value="1"/>
</dbReference>
<reference evidence="6 7" key="1">
    <citation type="submission" date="2023-08" db="EMBL/GenBank/DDBJ databases">
        <authorList>
            <person name="Girao M."/>
            <person name="Carvalho M.F."/>
        </authorList>
    </citation>
    <scope>NUCLEOTIDE SEQUENCE [LARGE SCALE GENOMIC DNA]</scope>
    <source>
        <strain evidence="6 7">CT-R113</strain>
    </source>
</reference>
<evidence type="ECO:0000256" key="1">
    <source>
        <dbReference type="ARBA" id="ARBA00022723"/>
    </source>
</evidence>
<dbReference type="SUPFAM" id="SSF57716">
    <property type="entry name" value="Glucocorticoid receptor-like (DNA-binding domain)"/>
    <property type="match status" value="1"/>
</dbReference>
<keyword evidence="1" id="KW-0479">Metal-binding</keyword>
<proteinExistence type="predicted"/>
<protein>
    <submittedName>
        <fullName evidence="6">TraR/DksA family transcriptional regulator</fullName>
    </submittedName>
</protein>
<feature type="zinc finger region" description="dksA C4-type" evidence="4">
    <location>
        <begin position="99"/>
        <end position="123"/>
    </location>
</feature>
<sequence length="129" mass="14022">MQREPCGPEQPAARDHGTAERIGLARAEAALLAESLTRQWEGVVEASALTANDDEHDPEGSTVAYERERIRATRDQVYREIDALDRAARRLRDGCYRICERCGGPIAEARLVARPTAATCIGCASRAGG</sequence>
<dbReference type="InterPro" id="IPR020458">
    <property type="entry name" value="Znf_DskA_TraR_CS"/>
</dbReference>
<dbReference type="PANTHER" id="PTHR33823:SF4">
    <property type="entry name" value="GENERAL STRESS PROTEIN 16O"/>
    <property type="match status" value="1"/>
</dbReference>
<dbReference type="InterPro" id="IPR000962">
    <property type="entry name" value="Znf_DskA_TraR"/>
</dbReference>
<keyword evidence="2" id="KW-0863">Zinc-finger</keyword>
<keyword evidence="7" id="KW-1185">Reference proteome</keyword>
<keyword evidence="3" id="KW-0862">Zinc</keyword>
<dbReference type="Proteomes" id="UP001356095">
    <property type="component" value="Unassembled WGS sequence"/>
</dbReference>
<dbReference type="RefSeq" id="WP_330092761.1">
    <property type="nucleotide sequence ID" value="NZ_JAUZMY010000016.1"/>
</dbReference>
<dbReference type="Pfam" id="PF01258">
    <property type="entry name" value="zf-dskA_traR"/>
    <property type="match status" value="1"/>
</dbReference>
<feature type="domain" description="Zinc finger DksA/TraR C4-type" evidence="5">
    <location>
        <begin position="96"/>
        <end position="126"/>
    </location>
</feature>
<evidence type="ECO:0000256" key="3">
    <source>
        <dbReference type="ARBA" id="ARBA00022833"/>
    </source>
</evidence>
<organism evidence="6 7">
    <name type="scientific">Nocardiopsis codii</name>
    <dbReference type="NCBI Taxonomy" id="3065942"/>
    <lineage>
        <taxon>Bacteria</taxon>
        <taxon>Bacillati</taxon>
        <taxon>Actinomycetota</taxon>
        <taxon>Actinomycetes</taxon>
        <taxon>Streptosporangiales</taxon>
        <taxon>Nocardiopsidaceae</taxon>
        <taxon>Nocardiopsis</taxon>
    </lineage>
</organism>
<accession>A0ABU7K9R9</accession>
<dbReference type="PROSITE" id="PS01102">
    <property type="entry name" value="ZF_DKSA_1"/>
    <property type="match status" value="1"/>
</dbReference>